<name>A0A9Q4GME4_9CORY</name>
<accession>A0A9Q4GME4</accession>
<organism evidence="7 8">
    <name type="scientific">Corynebacterium pygosceleis</name>
    <dbReference type="NCBI Taxonomy" id="2800406"/>
    <lineage>
        <taxon>Bacteria</taxon>
        <taxon>Bacillati</taxon>
        <taxon>Actinomycetota</taxon>
        <taxon>Actinomycetes</taxon>
        <taxon>Mycobacteriales</taxon>
        <taxon>Corynebacteriaceae</taxon>
        <taxon>Corynebacterium</taxon>
    </lineage>
</organism>
<feature type="compositionally biased region" description="Low complexity" evidence="6">
    <location>
        <begin position="85"/>
        <end position="96"/>
    </location>
</feature>
<keyword evidence="2" id="KW-0929">Antimicrobial</keyword>
<feature type="compositionally biased region" description="Low complexity" evidence="6">
    <location>
        <begin position="64"/>
        <end position="77"/>
    </location>
</feature>
<keyword evidence="5" id="KW-1015">Disulfide bond</keyword>
<comment type="similarity">
    <text evidence="1">Belongs to the neocarzinostatin family.</text>
</comment>
<protein>
    <submittedName>
        <fullName evidence="7">Neocarzinostatin apoprotein domain-containing protein</fullName>
    </submittedName>
</protein>
<evidence type="ECO:0000313" key="7">
    <source>
        <dbReference type="EMBL" id="MCX7469205.1"/>
    </source>
</evidence>
<evidence type="ECO:0000256" key="1">
    <source>
        <dbReference type="ARBA" id="ARBA00010648"/>
    </source>
</evidence>
<dbReference type="Pfam" id="PF00960">
    <property type="entry name" value="Neocarzinostat"/>
    <property type="match status" value="1"/>
</dbReference>
<dbReference type="SUPFAM" id="SSF49319">
    <property type="entry name" value="Actinoxanthin-like"/>
    <property type="match status" value="1"/>
</dbReference>
<dbReference type="InterPro" id="IPR027273">
    <property type="entry name" value="Neocarzinostatin-like"/>
</dbReference>
<keyword evidence="4" id="KW-0238">DNA-binding</keyword>
<evidence type="ECO:0000256" key="5">
    <source>
        <dbReference type="ARBA" id="ARBA00023157"/>
    </source>
</evidence>
<dbReference type="GO" id="GO:0042742">
    <property type="term" value="P:defense response to bacterium"/>
    <property type="evidence" value="ECO:0007669"/>
    <property type="project" value="UniProtKB-KW"/>
</dbReference>
<gene>
    <name evidence="7" type="ORF">OS129_10010</name>
</gene>
<dbReference type="InterPro" id="IPR002186">
    <property type="entry name" value="Neocarzinostatin_fam"/>
</dbReference>
<dbReference type="EMBL" id="JAPMKU010000005">
    <property type="protein sequence ID" value="MCX7469205.1"/>
    <property type="molecule type" value="Genomic_DNA"/>
</dbReference>
<dbReference type="Proteomes" id="UP001071478">
    <property type="component" value="Unassembled WGS sequence"/>
</dbReference>
<feature type="compositionally biased region" description="Polar residues" evidence="6">
    <location>
        <begin position="48"/>
        <end position="59"/>
    </location>
</feature>
<proteinExistence type="inferred from homology"/>
<evidence type="ECO:0000313" key="8">
    <source>
        <dbReference type="Proteomes" id="UP001071478"/>
    </source>
</evidence>
<dbReference type="GO" id="GO:0003677">
    <property type="term" value="F:DNA binding"/>
    <property type="evidence" value="ECO:0007669"/>
    <property type="project" value="UniProtKB-KW"/>
</dbReference>
<evidence type="ECO:0000256" key="6">
    <source>
        <dbReference type="SAM" id="MobiDB-lite"/>
    </source>
</evidence>
<evidence type="ECO:0000256" key="3">
    <source>
        <dbReference type="ARBA" id="ARBA00023022"/>
    </source>
</evidence>
<comment type="caution">
    <text evidence="7">The sequence shown here is derived from an EMBL/GenBank/DDBJ whole genome shotgun (WGS) entry which is preliminary data.</text>
</comment>
<evidence type="ECO:0000256" key="4">
    <source>
        <dbReference type="ARBA" id="ARBA00023125"/>
    </source>
</evidence>
<feature type="region of interest" description="Disordered" evidence="6">
    <location>
        <begin position="48"/>
        <end position="96"/>
    </location>
</feature>
<keyword evidence="3" id="KW-0044">Antibiotic</keyword>
<sequence length="217" mass="22461">MWWITDIPVPATLSLYNERHKLMRRILSNRTVAFTAASLIAAAPLAACSNSETESTTDPTKVDASISEMSESASEGISEIESELSPEPSSTAAAASDVEVTVDKADGIKTGDTLTVEVTGLNPEAGYYAAVCAAQTPGGAPVPVCTGEMGDVESQAWLQNERGTATISGDGASSFSITANSTGEGVDCLTDDCVLKIFGDHSEGFKDVAEVPVTFAS</sequence>
<dbReference type="RefSeq" id="WP_200250548.1">
    <property type="nucleotide sequence ID" value="NZ_JAENIQ020000005.1"/>
</dbReference>
<dbReference type="Gene3D" id="2.60.40.230">
    <property type="entry name" value="Neocarzinostatin-like"/>
    <property type="match status" value="1"/>
</dbReference>
<reference evidence="7" key="1">
    <citation type="submission" date="2022-11" db="EMBL/GenBank/DDBJ databases">
        <title>Corynebacterium sp. isolated from Penguins.</title>
        <authorList>
            <person name="Sedlar K."/>
            <person name="Svec P."/>
        </authorList>
    </citation>
    <scope>NUCLEOTIDE SEQUENCE</scope>
    <source>
        <strain evidence="7">P7374</strain>
    </source>
</reference>
<dbReference type="AlphaFoldDB" id="A0A9Q4GME4"/>
<evidence type="ECO:0000256" key="2">
    <source>
        <dbReference type="ARBA" id="ARBA00022529"/>
    </source>
</evidence>